<dbReference type="Gene3D" id="2.60.40.10">
    <property type="entry name" value="Immunoglobulins"/>
    <property type="match status" value="1"/>
</dbReference>
<gene>
    <name evidence="2" type="ORF">Bathy03g04590</name>
</gene>
<dbReference type="EMBL" id="FO082276">
    <property type="protein sequence ID" value="CCO15540.1"/>
    <property type="molecule type" value="Genomic_DNA"/>
</dbReference>
<dbReference type="KEGG" id="bpg:Bathy03g04590"/>
<dbReference type="InterPro" id="IPR003961">
    <property type="entry name" value="FN3_dom"/>
</dbReference>
<evidence type="ECO:0000259" key="1">
    <source>
        <dbReference type="PROSITE" id="PS50853"/>
    </source>
</evidence>
<evidence type="ECO:0000313" key="2">
    <source>
        <dbReference type="EMBL" id="CCO15540.1"/>
    </source>
</evidence>
<reference evidence="2 3" key="1">
    <citation type="submission" date="2011-10" db="EMBL/GenBank/DDBJ databases">
        <authorList>
            <person name="Genoscope - CEA"/>
        </authorList>
    </citation>
    <scope>NUCLEOTIDE SEQUENCE [LARGE SCALE GENOMIC DNA]</scope>
    <source>
        <strain evidence="2 3">RCC 1105</strain>
    </source>
</reference>
<dbReference type="CDD" id="cd00063">
    <property type="entry name" value="FN3"/>
    <property type="match status" value="1"/>
</dbReference>
<sequence>MNYIGTVYRKMKKYLLSRLYSVPPKEPECVRVEATSTTLKVSWECGEETSEYNYCDYYQLEIEPQRKEIKEALGALSWMPIYEGTERSFFIEKLQPNMRFHVRVKTINSAGESQWVLTKTQTKEEKWGDAFRGRANS</sequence>
<accession>K8ESY6</accession>
<dbReference type="Pfam" id="PF00041">
    <property type="entry name" value="fn3"/>
    <property type="match status" value="1"/>
</dbReference>
<protein>
    <recommendedName>
        <fullName evidence="1">Fibronectin type-III domain-containing protein</fullName>
    </recommendedName>
</protein>
<dbReference type="GeneID" id="19016996"/>
<dbReference type="OrthoDB" id="9355041at2759"/>
<feature type="domain" description="Fibronectin type-III" evidence="1">
    <location>
        <begin position="23"/>
        <end position="126"/>
    </location>
</feature>
<dbReference type="Proteomes" id="UP000198341">
    <property type="component" value="Chromosome 3"/>
</dbReference>
<name>K8ESY6_9CHLO</name>
<dbReference type="SMART" id="SM00060">
    <property type="entry name" value="FN3"/>
    <property type="match status" value="1"/>
</dbReference>
<keyword evidence="3" id="KW-1185">Reference proteome</keyword>
<organism evidence="2 3">
    <name type="scientific">Bathycoccus prasinos</name>
    <dbReference type="NCBI Taxonomy" id="41875"/>
    <lineage>
        <taxon>Eukaryota</taxon>
        <taxon>Viridiplantae</taxon>
        <taxon>Chlorophyta</taxon>
        <taxon>Mamiellophyceae</taxon>
        <taxon>Mamiellales</taxon>
        <taxon>Bathycoccaceae</taxon>
        <taxon>Bathycoccus</taxon>
    </lineage>
</organism>
<dbReference type="RefSeq" id="XP_007514103.1">
    <property type="nucleotide sequence ID" value="XM_007514041.1"/>
</dbReference>
<proteinExistence type="predicted"/>
<dbReference type="PROSITE" id="PS50853">
    <property type="entry name" value="FN3"/>
    <property type="match status" value="1"/>
</dbReference>
<evidence type="ECO:0000313" key="3">
    <source>
        <dbReference type="Proteomes" id="UP000198341"/>
    </source>
</evidence>
<dbReference type="SUPFAM" id="SSF49265">
    <property type="entry name" value="Fibronectin type III"/>
    <property type="match status" value="1"/>
</dbReference>
<dbReference type="InterPro" id="IPR013783">
    <property type="entry name" value="Ig-like_fold"/>
</dbReference>
<dbReference type="InterPro" id="IPR036116">
    <property type="entry name" value="FN3_sf"/>
</dbReference>
<dbReference type="AlphaFoldDB" id="K8ESY6"/>